<feature type="modified residue" description="N6-carboxylysine" evidence="15">
    <location>
        <position position="125"/>
    </location>
</feature>
<feature type="binding site" evidence="15">
    <location>
        <position position="447"/>
    </location>
    <ligand>
        <name>Mg(2+)</name>
        <dbReference type="ChEBI" id="CHEBI:18420"/>
    </ligand>
</feature>
<evidence type="ECO:0000256" key="4">
    <source>
        <dbReference type="ARBA" id="ARBA00022714"/>
    </source>
</evidence>
<comment type="caution">
    <text evidence="15">Lacks conserved residue(s) required for the propagation of feature annotation.</text>
</comment>
<dbReference type="EC" id="4.2.1.9" evidence="14 15"/>
<evidence type="ECO:0000256" key="12">
    <source>
        <dbReference type="ARBA" id="ARBA00029436"/>
    </source>
</evidence>
<organism evidence="18 19">
    <name type="scientific">Aquamicrobium ahrensii</name>
    <dbReference type="NCBI Taxonomy" id="469551"/>
    <lineage>
        <taxon>Bacteria</taxon>
        <taxon>Pseudomonadati</taxon>
        <taxon>Pseudomonadota</taxon>
        <taxon>Alphaproteobacteria</taxon>
        <taxon>Hyphomicrobiales</taxon>
        <taxon>Phyllobacteriaceae</taxon>
        <taxon>Aquamicrobium</taxon>
    </lineage>
</organism>
<dbReference type="InterPro" id="IPR020558">
    <property type="entry name" value="DiOHA_6PGluconate_deHydtase_CS"/>
</dbReference>
<comment type="similarity">
    <text evidence="2 15">Belongs to the IlvD/Edd family.</text>
</comment>
<keyword evidence="19" id="KW-1185">Reference proteome</keyword>
<evidence type="ECO:0000256" key="15">
    <source>
        <dbReference type="HAMAP-Rule" id="MF_00012"/>
    </source>
</evidence>
<accession>A0ABV2KQH5</accession>
<evidence type="ECO:0000256" key="13">
    <source>
        <dbReference type="ARBA" id="ARBA00029437"/>
    </source>
</evidence>
<dbReference type="InterPro" id="IPR037237">
    <property type="entry name" value="IlvD/EDD_N"/>
</dbReference>
<comment type="catalytic activity">
    <reaction evidence="15">
        <text>(2R,3R)-2,3-dihydroxy-3-methylpentanoate = (S)-3-methyl-2-oxopentanoate + H2O</text>
        <dbReference type="Rhea" id="RHEA:27694"/>
        <dbReference type="ChEBI" id="CHEBI:15377"/>
        <dbReference type="ChEBI" id="CHEBI:35146"/>
        <dbReference type="ChEBI" id="CHEBI:49258"/>
        <dbReference type="EC" id="4.2.1.9"/>
    </reaction>
</comment>
<feature type="domain" description="Dihydroxy-acid/6-phosphogluconate dehydratase C-terminal" evidence="17">
    <location>
        <begin position="365"/>
        <end position="554"/>
    </location>
</feature>
<gene>
    <name evidence="15" type="primary">ilvD</name>
    <name evidence="18" type="ORF">ABID44_003447</name>
</gene>
<comment type="subunit">
    <text evidence="15">Homodimer.</text>
</comment>
<dbReference type="NCBIfam" id="NF002068">
    <property type="entry name" value="PRK00911.1"/>
    <property type="match status" value="1"/>
</dbReference>
<dbReference type="Pfam" id="PF24877">
    <property type="entry name" value="ILV_EDD_C"/>
    <property type="match status" value="1"/>
</dbReference>
<comment type="pathway">
    <text evidence="12 15">Amino-acid biosynthesis; L-valine biosynthesis; L-valine from pyruvate: step 3/4.</text>
</comment>
<dbReference type="PANTHER" id="PTHR21000:SF5">
    <property type="entry name" value="DIHYDROXY-ACID DEHYDRATASE, MITOCHONDRIAL"/>
    <property type="match status" value="1"/>
</dbReference>
<evidence type="ECO:0000256" key="1">
    <source>
        <dbReference type="ARBA" id="ARBA00001946"/>
    </source>
</evidence>
<feature type="binding site" evidence="15">
    <location>
        <position position="124"/>
    </location>
    <ligand>
        <name>Mg(2+)</name>
        <dbReference type="ChEBI" id="CHEBI:18420"/>
    </ligand>
</feature>
<comment type="catalytic activity">
    <reaction evidence="11">
        <text>(2R)-2,3-dihydroxy-3-methylbutanoate = 3-methyl-2-oxobutanoate + H2O</text>
        <dbReference type="Rhea" id="RHEA:24809"/>
        <dbReference type="ChEBI" id="CHEBI:11851"/>
        <dbReference type="ChEBI" id="CHEBI:15377"/>
        <dbReference type="ChEBI" id="CHEBI:49072"/>
        <dbReference type="EC" id="4.2.1.9"/>
    </reaction>
    <physiologicalReaction direction="left-to-right" evidence="11">
        <dbReference type="Rhea" id="RHEA:24810"/>
    </physiologicalReaction>
</comment>
<evidence type="ECO:0000256" key="2">
    <source>
        <dbReference type="ARBA" id="ARBA00006486"/>
    </source>
</evidence>
<feature type="active site" description="Proton acceptor" evidence="15">
    <location>
        <position position="473"/>
    </location>
</feature>
<reference evidence="18 19" key="1">
    <citation type="submission" date="2024-06" db="EMBL/GenBank/DDBJ databases">
        <title>Genomic Encyclopedia of Type Strains, Phase IV (KMG-IV): sequencing the most valuable type-strain genomes for metagenomic binning, comparative biology and taxonomic classification.</title>
        <authorList>
            <person name="Goeker M."/>
        </authorList>
    </citation>
    <scope>NUCLEOTIDE SEQUENCE [LARGE SCALE GENOMIC DNA]</scope>
    <source>
        <strain evidence="18 19">DSM 19730</strain>
    </source>
</reference>
<dbReference type="InterPro" id="IPR000581">
    <property type="entry name" value="ILV_EDD_N"/>
</dbReference>
<evidence type="ECO:0000256" key="5">
    <source>
        <dbReference type="ARBA" id="ARBA00022723"/>
    </source>
</evidence>
<sequence>MPFNERSKHITQGVARSPNRAMYYALGYEKADFDKPMIGVANGHSTITPCNAGLQPLADAAVIAIKEAGANPQVFGTPTISDGMSMGTEGMKYSLVSREVIADCVELSVQGQWMDGVLVLGGCDKNMPGGMIGILRANAPAIYVYGGTIKPGRWKGEDLSIVSSFEAVGAFMAGTMSEEDFEGIEQNACPTTGSCGGMYTANTMSSSFEALGMSLLYSSTMASPDKEKTDSAAESGRVLVEAVKKNICPRDIITRESIENAVALIMAIGGSTNAVLHYLAIAHAAEIDWTLDDFERVRRKVPVLCDLKPSGHYMAVDLHQAGGIPQVLKILLNAGLLNGDCLTVTGRTLAEELAEVPDEPRADQQVIMPIEKALYREGHLAILKGNLAEDGAVAKITGLKSPVISGPARVFDDEQSAMDAILADKIRPGDVVVLRYLGPKGGPGMPEMLAPTSALVGRGLGESVGLITDGRFSGGTWGMVVGHVAPEAYEGGTIALVEEGDSITIDAHRLLLHLNVEEAEIARRRAAWQQPKPRYTRGVLAKFSALARPASEGAVTG</sequence>
<keyword evidence="8 15" id="KW-0411">Iron-sulfur</keyword>
<keyword evidence="4 15" id="KW-0001">2Fe-2S</keyword>
<feature type="domain" description="Dihydroxy-acid/6-phosphogluconate dehydratase N-terminal" evidence="16">
    <location>
        <begin position="35"/>
        <end position="351"/>
    </location>
</feature>
<dbReference type="Proteomes" id="UP001549143">
    <property type="component" value="Unassembled WGS sequence"/>
</dbReference>
<dbReference type="PANTHER" id="PTHR21000">
    <property type="entry name" value="DIHYDROXY-ACID DEHYDRATASE DAD"/>
    <property type="match status" value="1"/>
</dbReference>
<feature type="binding site" evidence="15">
    <location>
        <position position="82"/>
    </location>
    <ligand>
        <name>Mg(2+)</name>
        <dbReference type="ChEBI" id="CHEBI:18420"/>
    </ligand>
</feature>
<comment type="cofactor">
    <cofactor evidence="1 15">
        <name>Mg(2+)</name>
        <dbReference type="ChEBI" id="CHEBI:18420"/>
    </cofactor>
</comment>
<evidence type="ECO:0000313" key="18">
    <source>
        <dbReference type="EMBL" id="MET3663092.1"/>
    </source>
</evidence>
<dbReference type="InterPro" id="IPR004404">
    <property type="entry name" value="DihydroxyA_deHydtase"/>
</dbReference>
<evidence type="ECO:0000256" key="3">
    <source>
        <dbReference type="ARBA" id="ARBA00022605"/>
    </source>
</evidence>
<evidence type="ECO:0000256" key="6">
    <source>
        <dbReference type="ARBA" id="ARBA00022842"/>
    </source>
</evidence>
<evidence type="ECO:0000256" key="14">
    <source>
        <dbReference type="ARBA" id="ARBA00029490"/>
    </source>
</evidence>
<protein>
    <recommendedName>
        <fullName evidence="14 15">Dihydroxy-acid dehydratase</fullName>
        <shortName evidence="15">DAD</shortName>
        <ecNumber evidence="14 15">4.2.1.9</ecNumber>
    </recommendedName>
</protein>
<evidence type="ECO:0000259" key="16">
    <source>
        <dbReference type="Pfam" id="PF00920"/>
    </source>
</evidence>
<keyword evidence="7 15" id="KW-0408">Iron</keyword>
<dbReference type="NCBIfam" id="TIGR00110">
    <property type="entry name" value="ilvD"/>
    <property type="match status" value="1"/>
</dbReference>
<dbReference type="RefSeq" id="WP_354152913.1">
    <property type="nucleotide sequence ID" value="NZ_JBEPMN010000019.1"/>
</dbReference>
<keyword evidence="3 15" id="KW-0028">Amino-acid biosynthesis</keyword>
<evidence type="ECO:0000259" key="17">
    <source>
        <dbReference type="Pfam" id="PF24877"/>
    </source>
</evidence>
<comment type="function">
    <text evidence="15">Functions in the biosynthesis of branched-chain amino acids. Catalyzes the dehydration of (2R,3R)-2,3-dihydroxy-3-methylpentanoate (2,3-dihydroxy-3-methylvalerate) into 2-oxo-3-methylpentanoate (2-oxo-3-methylvalerate) and of (2R)-2,3-dihydroxy-3-methylbutanoate (2,3-dihydroxyisovalerate) into 2-oxo-3-methylbutanoate (2-oxoisovalerate), the penultimate precursor to L-isoleucine and L-valine, respectively.</text>
</comment>
<evidence type="ECO:0000256" key="9">
    <source>
        <dbReference type="ARBA" id="ARBA00023239"/>
    </source>
</evidence>
<keyword evidence="5 15" id="KW-0479">Metal-binding</keyword>
<evidence type="ECO:0000313" key="19">
    <source>
        <dbReference type="Proteomes" id="UP001549143"/>
    </source>
</evidence>
<dbReference type="InterPro" id="IPR042096">
    <property type="entry name" value="Dihydro-acid_dehy_C"/>
</dbReference>
<dbReference type="EMBL" id="JBEPMN010000019">
    <property type="protein sequence ID" value="MET3663092.1"/>
    <property type="molecule type" value="Genomic_DNA"/>
</dbReference>
<dbReference type="GO" id="GO:0004160">
    <property type="term" value="F:dihydroxy-acid dehydratase activity"/>
    <property type="evidence" value="ECO:0007669"/>
    <property type="project" value="UniProtKB-EC"/>
</dbReference>
<dbReference type="InterPro" id="IPR056740">
    <property type="entry name" value="ILV_EDD_C"/>
</dbReference>
<evidence type="ECO:0000256" key="10">
    <source>
        <dbReference type="ARBA" id="ARBA00023304"/>
    </source>
</evidence>
<keyword evidence="9 15" id="KW-0456">Lyase</keyword>
<comment type="pathway">
    <text evidence="13 15">Amino-acid biosynthesis; L-isoleucine biosynthesis; L-isoleucine from 2-oxobutanoate: step 3/4.</text>
</comment>
<dbReference type="InterPro" id="IPR050165">
    <property type="entry name" value="DHAD_IlvD/Edd"/>
</dbReference>
<dbReference type="HAMAP" id="MF_00012">
    <property type="entry name" value="IlvD"/>
    <property type="match status" value="1"/>
</dbReference>
<dbReference type="Gene3D" id="3.50.30.80">
    <property type="entry name" value="IlvD/EDD C-terminal domain-like"/>
    <property type="match status" value="1"/>
</dbReference>
<dbReference type="SUPFAM" id="SSF143975">
    <property type="entry name" value="IlvD/EDD N-terminal domain-like"/>
    <property type="match status" value="1"/>
</dbReference>
<evidence type="ECO:0000256" key="8">
    <source>
        <dbReference type="ARBA" id="ARBA00023014"/>
    </source>
</evidence>
<feature type="binding site" evidence="15">
    <location>
        <position position="50"/>
    </location>
    <ligand>
        <name>[2Fe-2S] cluster</name>
        <dbReference type="ChEBI" id="CHEBI:190135"/>
    </ligand>
</feature>
<comment type="cofactor">
    <cofactor evidence="15">
        <name>[2Fe-2S] cluster</name>
        <dbReference type="ChEBI" id="CHEBI:190135"/>
    </cofactor>
    <text evidence="15">Binds 1 [2Fe-2S] cluster per subunit. This cluster acts as a Lewis acid cofactor.</text>
</comment>
<keyword evidence="6 15" id="KW-0460">Magnesium</keyword>
<evidence type="ECO:0000256" key="7">
    <source>
        <dbReference type="ARBA" id="ARBA00023004"/>
    </source>
</evidence>
<evidence type="ECO:0000256" key="11">
    <source>
        <dbReference type="ARBA" id="ARBA00029304"/>
    </source>
</evidence>
<dbReference type="PROSITE" id="PS00887">
    <property type="entry name" value="ILVD_EDD_2"/>
    <property type="match status" value="1"/>
</dbReference>
<comment type="caution">
    <text evidence="18">The sequence shown here is derived from an EMBL/GenBank/DDBJ whole genome shotgun (WGS) entry which is preliminary data.</text>
</comment>
<feature type="binding site" description="via carbamate group" evidence="15">
    <location>
        <position position="125"/>
    </location>
    <ligand>
        <name>Mg(2+)</name>
        <dbReference type="ChEBI" id="CHEBI:18420"/>
    </ligand>
</feature>
<name>A0ABV2KQH5_9HYPH</name>
<dbReference type="PROSITE" id="PS00886">
    <property type="entry name" value="ILVD_EDD_1"/>
    <property type="match status" value="1"/>
</dbReference>
<proteinExistence type="inferred from homology"/>
<dbReference type="Pfam" id="PF00920">
    <property type="entry name" value="ILVD_EDD_N"/>
    <property type="match status" value="1"/>
</dbReference>
<dbReference type="SUPFAM" id="SSF52016">
    <property type="entry name" value="LeuD/IlvD-like"/>
    <property type="match status" value="1"/>
</dbReference>
<keyword evidence="10 15" id="KW-0100">Branched-chain amino acid biosynthesis</keyword>